<proteinExistence type="predicted"/>
<evidence type="ECO:0000313" key="1">
    <source>
        <dbReference type="EMBL" id="CAH2714851.1"/>
    </source>
</evidence>
<keyword evidence="2" id="KW-1185">Reference proteome</keyword>
<gene>
    <name evidence="1" type="ORF">BACCIP111895_02027</name>
</gene>
<dbReference type="InterPro" id="IPR025412">
    <property type="entry name" value="DUF4304"/>
</dbReference>
<sequence length="135" mass="15472">MSVERDSMVFSLKKVVIPILRETGFTGSFPHFRRIKENKIDLLTFQFDRYGGGFVIEVAVCSPDGVNHHWGEKVPPNKVTAYDLNNRPRLNGGEWFRYDAPGSDDHIFDVIANEVLKCIPEAEDYWDTIKIKGLK</sequence>
<organism evidence="1 2">
    <name type="scientific">Neobacillus rhizosphaerae</name>
    <dbReference type="NCBI Taxonomy" id="2880965"/>
    <lineage>
        <taxon>Bacteria</taxon>
        <taxon>Bacillati</taxon>
        <taxon>Bacillota</taxon>
        <taxon>Bacilli</taxon>
        <taxon>Bacillales</taxon>
        <taxon>Bacillaceae</taxon>
        <taxon>Neobacillus</taxon>
    </lineage>
</organism>
<dbReference type="Pfam" id="PF14137">
    <property type="entry name" value="DUF4304"/>
    <property type="match status" value="1"/>
</dbReference>
<accession>A0ABM9EQG4</accession>
<evidence type="ECO:0000313" key="2">
    <source>
        <dbReference type="Proteomes" id="UP000838308"/>
    </source>
</evidence>
<dbReference type="Proteomes" id="UP000838308">
    <property type="component" value="Unassembled WGS sequence"/>
</dbReference>
<protein>
    <recommendedName>
        <fullName evidence="3">DUF4304 domain-containing protein</fullName>
    </recommendedName>
</protein>
<dbReference type="RefSeq" id="WP_248735147.1">
    <property type="nucleotide sequence ID" value="NZ_CALBWS010000010.1"/>
</dbReference>
<evidence type="ECO:0008006" key="3">
    <source>
        <dbReference type="Google" id="ProtNLM"/>
    </source>
</evidence>
<dbReference type="EMBL" id="CALBWS010000010">
    <property type="protein sequence ID" value="CAH2714851.1"/>
    <property type="molecule type" value="Genomic_DNA"/>
</dbReference>
<reference evidence="1" key="1">
    <citation type="submission" date="2022-04" db="EMBL/GenBank/DDBJ databases">
        <authorList>
            <person name="Criscuolo A."/>
        </authorList>
    </citation>
    <scope>NUCLEOTIDE SEQUENCE</scope>
    <source>
        <strain evidence="1">CIP111895</strain>
    </source>
</reference>
<comment type="caution">
    <text evidence="1">The sequence shown here is derived from an EMBL/GenBank/DDBJ whole genome shotgun (WGS) entry which is preliminary data.</text>
</comment>
<name>A0ABM9EQG4_9BACI</name>